<sequence>MPRMFAMVYPYLLSHHCTTAPRTAALQRAALHRTTPQQQVAAALTKKEQLDVACAFVSLALAPSYLAEGMRYAKSPAGDGFACPAPTLRSLRVALEPALHFRLARCQSSSTTVVKTGLASRRPGVGWTVASSESGLDWSGLVWSGLKTTDLVGELPTKELGVDESEDEWTTYSG</sequence>
<dbReference type="Proteomes" id="UP000652219">
    <property type="component" value="Unassembled WGS sequence"/>
</dbReference>
<accession>A0A8H6N6B1</accession>
<evidence type="ECO:0000313" key="2">
    <source>
        <dbReference type="Proteomes" id="UP000652219"/>
    </source>
</evidence>
<evidence type="ECO:0000313" key="1">
    <source>
        <dbReference type="EMBL" id="KAF6821056.1"/>
    </source>
</evidence>
<dbReference type="EMBL" id="WIGN01000003">
    <property type="protein sequence ID" value="KAF6821056.1"/>
    <property type="molecule type" value="Genomic_DNA"/>
</dbReference>
<protein>
    <submittedName>
        <fullName evidence="1">Uncharacterized protein</fullName>
    </submittedName>
</protein>
<gene>
    <name evidence="1" type="ORF">CSOJ01_00491</name>
</gene>
<keyword evidence="2" id="KW-1185">Reference proteome</keyword>
<name>A0A8H6N6B1_9PEZI</name>
<dbReference type="AlphaFoldDB" id="A0A8H6N6B1"/>
<reference evidence="1 2" key="1">
    <citation type="journal article" date="2020" name="Phytopathology">
        <title>Genome Sequence Resources of Colletotrichum truncatum, C. plurivorum, C. musicola, and C. sojae: Four Species Pathogenic to Soybean (Glycine max).</title>
        <authorList>
            <person name="Rogerio F."/>
            <person name="Boufleur T.R."/>
            <person name="Ciampi-Guillardi M."/>
            <person name="Sukno S.A."/>
            <person name="Thon M.R."/>
            <person name="Massola Junior N.S."/>
            <person name="Baroncelli R."/>
        </authorList>
    </citation>
    <scope>NUCLEOTIDE SEQUENCE [LARGE SCALE GENOMIC DNA]</scope>
    <source>
        <strain evidence="1 2">LFN0009</strain>
    </source>
</reference>
<proteinExistence type="predicted"/>
<comment type="caution">
    <text evidence="1">The sequence shown here is derived from an EMBL/GenBank/DDBJ whole genome shotgun (WGS) entry which is preliminary data.</text>
</comment>
<organism evidence="1 2">
    <name type="scientific">Colletotrichum sojae</name>
    <dbReference type="NCBI Taxonomy" id="2175907"/>
    <lineage>
        <taxon>Eukaryota</taxon>
        <taxon>Fungi</taxon>
        <taxon>Dikarya</taxon>
        <taxon>Ascomycota</taxon>
        <taxon>Pezizomycotina</taxon>
        <taxon>Sordariomycetes</taxon>
        <taxon>Hypocreomycetidae</taxon>
        <taxon>Glomerellales</taxon>
        <taxon>Glomerellaceae</taxon>
        <taxon>Colletotrichum</taxon>
        <taxon>Colletotrichum orchidearum species complex</taxon>
    </lineage>
</organism>